<comment type="similarity">
    <text evidence="1">Belongs to the universal ribosomal protein uS11 family.</text>
</comment>
<evidence type="ECO:0000313" key="4">
    <source>
        <dbReference type="EMBL" id="KAJ7781495.1"/>
    </source>
</evidence>
<keyword evidence="2" id="KW-0689">Ribosomal protein</keyword>
<sequence>MFAFRRCSSSLRLATSTRLAPATRVLFLRPRIAGYSDLTPTSSSASYLSNLQTEENLDDVPPAEYDAEYDEDYYEDEPNSGPEPVVANKLEHNFVEYKSPPAYRFHCNSTRNNTISSFTDPEGNMIAWFSGGSCGFRKRNRSSYEAGYQCAVRMFAKIEELGGNMPQTSPMRIDLFCKGFGQGREALFKALTTAQGDQVRSWIVSITDRTPIKIGGTRAKKLKRR</sequence>
<dbReference type="GO" id="GO:0006412">
    <property type="term" value="P:translation"/>
    <property type="evidence" value="ECO:0007669"/>
    <property type="project" value="InterPro"/>
</dbReference>
<dbReference type="Gene3D" id="3.30.420.80">
    <property type="entry name" value="Ribosomal protein S11"/>
    <property type="match status" value="1"/>
</dbReference>
<evidence type="ECO:0008006" key="6">
    <source>
        <dbReference type="Google" id="ProtNLM"/>
    </source>
</evidence>
<protein>
    <recommendedName>
        <fullName evidence="6">Translational machinery component</fullName>
    </recommendedName>
</protein>
<dbReference type="AlphaFoldDB" id="A0AAD7KA32"/>
<keyword evidence="5" id="KW-1185">Reference proteome</keyword>
<dbReference type="GO" id="GO:1990904">
    <property type="term" value="C:ribonucleoprotein complex"/>
    <property type="evidence" value="ECO:0007669"/>
    <property type="project" value="UniProtKB-KW"/>
</dbReference>
<evidence type="ECO:0000256" key="2">
    <source>
        <dbReference type="ARBA" id="ARBA00022980"/>
    </source>
</evidence>
<dbReference type="Proteomes" id="UP001215598">
    <property type="component" value="Unassembled WGS sequence"/>
</dbReference>
<keyword evidence="3" id="KW-0687">Ribonucleoprotein</keyword>
<dbReference type="PANTHER" id="PTHR11759">
    <property type="entry name" value="40S RIBOSOMAL PROTEIN S14/30S RIBOSOMAL PROTEIN S11"/>
    <property type="match status" value="1"/>
</dbReference>
<dbReference type="InterPro" id="IPR001971">
    <property type="entry name" value="Ribosomal_uS11"/>
</dbReference>
<organism evidence="4 5">
    <name type="scientific">Mycena metata</name>
    <dbReference type="NCBI Taxonomy" id="1033252"/>
    <lineage>
        <taxon>Eukaryota</taxon>
        <taxon>Fungi</taxon>
        <taxon>Dikarya</taxon>
        <taxon>Basidiomycota</taxon>
        <taxon>Agaricomycotina</taxon>
        <taxon>Agaricomycetes</taxon>
        <taxon>Agaricomycetidae</taxon>
        <taxon>Agaricales</taxon>
        <taxon>Marasmiineae</taxon>
        <taxon>Mycenaceae</taxon>
        <taxon>Mycena</taxon>
    </lineage>
</organism>
<comment type="caution">
    <text evidence="4">The sequence shown here is derived from an EMBL/GenBank/DDBJ whole genome shotgun (WGS) entry which is preliminary data.</text>
</comment>
<evidence type="ECO:0000256" key="1">
    <source>
        <dbReference type="ARBA" id="ARBA00006194"/>
    </source>
</evidence>
<dbReference type="HAMAP" id="MF_01310">
    <property type="entry name" value="Ribosomal_uS11"/>
    <property type="match status" value="1"/>
</dbReference>
<accession>A0AAD7KA32</accession>
<dbReference type="EMBL" id="JARKIB010000004">
    <property type="protein sequence ID" value="KAJ7781495.1"/>
    <property type="molecule type" value="Genomic_DNA"/>
</dbReference>
<name>A0AAD7KA32_9AGAR</name>
<evidence type="ECO:0000313" key="5">
    <source>
        <dbReference type="Proteomes" id="UP001215598"/>
    </source>
</evidence>
<dbReference type="InterPro" id="IPR036967">
    <property type="entry name" value="Ribosomal_uS11_sf"/>
</dbReference>
<evidence type="ECO:0000256" key="3">
    <source>
        <dbReference type="ARBA" id="ARBA00023274"/>
    </source>
</evidence>
<reference evidence="4" key="1">
    <citation type="submission" date="2023-03" db="EMBL/GenBank/DDBJ databases">
        <title>Massive genome expansion in bonnet fungi (Mycena s.s.) driven by repeated elements and novel gene families across ecological guilds.</title>
        <authorList>
            <consortium name="Lawrence Berkeley National Laboratory"/>
            <person name="Harder C.B."/>
            <person name="Miyauchi S."/>
            <person name="Viragh M."/>
            <person name="Kuo A."/>
            <person name="Thoen E."/>
            <person name="Andreopoulos B."/>
            <person name="Lu D."/>
            <person name="Skrede I."/>
            <person name="Drula E."/>
            <person name="Henrissat B."/>
            <person name="Morin E."/>
            <person name="Kohler A."/>
            <person name="Barry K."/>
            <person name="LaButti K."/>
            <person name="Morin E."/>
            <person name="Salamov A."/>
            <person name="Lipzen A."/>
            <person name="Mereny Z."/>
            <person name="Hegedus B."/>
            <person name="Baldrian P."/>
            <person name="Stursova M."/>
            <person name="Weitz H."/>
            <person name="Taylor A."/>
            <person name="Grigoriev I.V."/>
            <person name="Nagy L.G."/>
            <person name="Martin F."/>
            <person name="Kauserud H."/>
        </authorList>
    </citation>
    <scope>NUCLEOTIDE SEQUENCE</scope>
    <source>
        <strain evidence="4">CBHHK182m</strain>
    </source>
</reference>
<dbReference type="SUPFAM" id="SSF53137">
    <property type="entry name" value="Translational machinery components"/>
    <property type="match status" value="1"/>
</dbReference>
<dbReference type="Pfam" id="PF00411">
    <property type="entry name" value="Ribosomal_S11"/>
    <property type="match status" value="1"/>
</dbReference>
<proteinExistence type="inferred from homology"/>
<dbReference type="GO" id="GO:0003735">
    <property type="term" value="F:structural constituent of ribosome"/>
    <property type="evidence" value="ECO:0007669"/>
    <property type="project" value="InterPro"/>
</dbReference>
<gene>
    <name evidence="4" type="ORF">B0H16DRAFT_1498608</name>
</gene>
<dbReference type="GO" id="GO:0005840">
    <property type="term" value="C:ribosome"/>
    <property type="evidence" value="ECO:0007669"/>
    <property type="project" value="UniProtKB-KW"/>
</dbReference>